<protein>
    <recommendedName>
        <fullName evidence="1">DUF7065 domain-containing protein</fullName>
    </recommendedName>
</protein>
<dbReference type="Pfam" id="PF23213">
    <property type="entry name" value="DUF7065"/>
    <property type="match status" value="1"/>
</dbReference>
<dbReference type="AlphaFoldDB" id="A0A1H6DTE2"/>
<dbReference type="InterPro" id="IPR055493">
    <property type="entry name" value="DUF7065"/>
</dbReference>
<accession>A0A1H6DTE2</accession>
<feature type="domain" description="DUF7065" evidence="1">
    <location>
        <begin position="117"/>
        <end position="179"/>
    </location>
</feature>
<evidence type="ECO:0000259" key="1">
    <source>
        <dbReference type="Pfam" id="PF23213"/>
    </source>
</evidence>
<gene>
    <name evidence="2" type="ORF">SAMN04489712_12229</name>
</gene>
<evidence type="ECO:0000313" key="2">
    <source>
        <dbReference type="EMBL" id="SEG88551.1"/>
    </source>
</evidence>
<dbReference type="Proteomes" id="UP000236723">
    <property type="component" value="Unassembled WGS sequence"/>
</dbReference>
<dbReference type="EMBL" id="FNVO01000022">
    <property type="protein sequence ID" value="SEG88551.1"/>
    <property type="molecule type" value="Genomic_DNA"/>
</dbReference>
<proteinExistence type="predicted"/>
<reference evidence="3" key="1">
    <citation type="submission" date="2016-10" db="EMBL/GenBank/DDBJ databases">
        <authorList>
            <person name="Varghese N."/>
            <person name="Submissions S."/>
        </authorList>
    </citation>
    <scope>NUCLEOTIDE SEQUENCE [LARGE SCALE GENOMIC DNA]</scope>
    <source>
        <strain evidence="3">DSM 43163</strain>
    </source>
</reference>
<dbReference type="RefSeq" id="WP_200827633.1">
    <property type="nucleotide sequence ID" value="NZ_FNVO01000022.1"/>
</dbReference>
<evidence type="ECO:0000313" key="3">
    <source>
        <dbReference type="Proteomes" id="UP000236723"/>
    </source>
</evidence>
<keyword evidence="3" id="KW-1185">Reference proteome</keyword>
<sequence length="311" mass="35375">MTLAEEDRFTPADDDLHPSSGDFYETETFWYSFFVPERKIGGWLYASVRSTLGATGGGMWMWDATGTDPWELPFFEQFGHLKPPVVRGPGCIDFPTGLSITTREHGMSYDLRHEDRHRVQVQFRFDALEEPVPLRRGAPPYPKASHYDQTGRLTGHIILDGEHIDVDCHAMRDRSWGPRHERGYRRVGYTWAASPEISLLTYTAPDGTDLEHVYTGYVRRDGQVARIVDGRREVLRDPAENWVTGISLEVRDELGRVTTGRAEGLSRMFLPGATSLCLNTSLRWTIEGRTVNGEDQDVWPIREWARTSSAS</sequence>
<dbReference type="SUPFAM" id="SSF159245">
    <property type="entry name" value="AttH-like"/>
    <property type="match status" value="1"/>
</dbReference>
<name>A0A1H6DTE2_9ACTN</name>
<organism evidence="2 3">
    <name type="scientific">Thermomonospora echinospora</name>
    <dbReference type="NCBI Taxonomy" id="1992"/>
    <lineage>
        <taxon>Bacteria</taxon>
        <taxon>Bacillati</taxon>
        <taxon>Actinomycetota</taxon>
        <taxon>Actinomycetes</taxon>
        <taxon>Streptosporangiales</taxon>
        <taxon>Thermomonosporaceae</taxon>
        <taxon>Thermomonospora</taxon>
    </lineage>
</organism>